<organism evidence="12 13">
    <name type="scientific">Flavobacterium caeni</name>
    <dbReference type="NCBI Taxonomy" id="490189"/>
    <lineage>
        <taxon>Bacteria</taxon>
        <taxon>Pseudomonadati</taxon>
        <taxon>Bacteroidota</taxon>
        <taxon>Flavobacteriia</taxon>
        <taxon>Flavobacteriales</taxon>
        <taxon>Flavobacteriaceae</taxon>
        <taxon>Flavobacterium</taxon>
    </lineage>
</organism>
<dbReference type="Gene3D" id="3.40.50.1460">
    <property type="match status" value="1"/>
</dbReference>
<dbReference type="InterPro" id="IPR001769">
    <property type="entry name" value="Gingipain"/>
</dbReference>
<keyword evidence="3" id="KW-0479">Metal-binding</keyword>
<feature type="domain" description="Secretion system C-terminal sorting" evidence="11">
    <location>
        <begin position="666"/>
        <end position="739"/>
    </location>
</feature>
<feature type="domain" description="Peptidase C25 Ig-like" evidence="9">
    <location>
        <begin position="575"/>
        <end position="647"/>
    </location>
</feature>
<dbReference type="SUPFAM" id="SSF52129">
    <property type="entry name" value="Caspase-like"/>
    <property type="match status" value="1"/>
</dbReference>
<evidence type="ECO:0000259" key="11">
    <source>
        <dbReference type="Pfam" id="PF18962"/>
    </source>
</evidence>
<evidence type="ECO:0000313" key="12">
    <source>
        <dbReference type="EMBL" id="SCY37564.1"/>
    </source>
</evidence>
<dbReference type="GO" id="GO:0005576">
    <property type="term" value="C:extracellular region"/>
    <property type="evidence" value="ECO:0007669"/>
    <property type="project" value="UniProtKB-SubCell"/>
</dbReference>
<evidence type="ECO:0000259" key="8">
    <source>
        <dbReference type="Pfam" id="PF01364"/>
    </source>
</evidence>
<evidence type="ECO:0000259" key="10">
    <source>
        <dbReference type="Pfam" id="PF08126"/>
    </source>
</evidence>
<dbReference type="Gene3D" id="3.40.50.10390">
    <property type="entry name" value="Gingipain r, domain 1"/>
    <property type="match status" value="1"/>
</dbReference>
<evidence type="ECO:0000313" key="13">
    <source>
        <dbReference type="Proteomes" id="UP000199354"/>
    </source>
</evidence>
<dbReference type="Pfam" id="PF01364">
    <property type="entry name" value="Peptidase_C25"/>
    <property type="match status" value="1"/>
</dbReference>
<dbReference type="GO" id="GO:0046872">
    <property type="term" value="F:metal ion binding"/>
    <property type="evidence" value="ECO:0007669"/>
    <property type="project" value="UniProtKB-KW"/>
</dbReference>
<dbReference type="Pfam" id="PF08126">
    <property type="entry name" value="Propeptide_C25"/>
    <property type="match status" value="1"/>
</dbReference>
<comment type="subcellular location">
    <subcellularLocation>
        <location evidence="1">Secreted</location>
    </subcellularLocation>
</comment>
<dbReference type="Pfam" id="PF03785">
    <property type="entry name" value="Peptidase_C25_C"/>
    <property type="match status" value="1"/>
</dbReference>
<keyword evidence="7" id="KW-0865">Zymogen</keyword>
<dbReference type="Pfam" id="PF18962">
    <property type="entry name" value="Por_Secre_tail"/>
    <property type="match status" value="1"/>
</dbReference>
<evidence type="ECO:0000256" key="5">
    <source>
        <dbReference type="ARBA" id="ARBA00022801"/>
    </source>
</evidence>
<dbReference type="RefSeq" id="WP_091141458.1">
    <property type="nucleotide sequence ID" value="NZ_FMVF01000005.1"/>
</dbReference>
<evidence type="ECO:0000256" key="4">
    <source>
        <dbReference type="ARBA" id="ARBA00022729"/>
    </source>
</evidence>
<dbReference type="InterPro" id="IPR013783">
    <property type="entry name" value="Ig-like_fold"/>
</dbReference>
<evidence type="ECO:0000256" key="6">
    <source>
        <dbReference type="ARBA" id="ARBA00022837"/>
    </source>
</evidence>
<evidence type="ECO:0000256" key="3">
    <source>
        <dbReference type="ARBA" id="ARBA00022723"/>
    </source>
</evidence>
<dbReference type="STRING" id="490189.SAMN02927903_01267"/>
<sequence>MTKKYLLLTALITWAGNAQELKLVSSHPAQLGIKNTTAPYVSAQTTINGAAYEDFSGIDAVLMLDKDAPALPMVSESLIIPNTGNVTIDIAYDSYAEFDNIHVAPSKGSLKRNVNPASIPLHFGAAYNTDAFFPGALAKAGTPYVFRDTRGVTVTFYPYQYNPVTHQLRVYKNITVTVSTDAAQQGTNEKLSSGSTKTAVFASVYRNHYLNAPEYQPIADEGEILVITPSDYMTALQPYIDWKIEKGINVNMAYVTEAGETSAEIQNYIKNAYLANSNLAYVQLVGDFEDLPSHTYGSPGSEELWSDSYYGQMDGADMYPELLVGRFSGSPEEVQTQVSRTIEYETNPLAGDWMTRALGIGSNEGDGYGDDGEPDWLHLRHIGQKLIEYGYAEVHEFYDGSHGEGDGNGSPDAQDITAAVNAGVGLFNYTGHGWNEGMSTGNYTNAQANLLTNNGKYPFVVSVACNNGTYVGGTSLCEAFLNKTNNNTPAGAIASCGSSILMAWAEPMQTQDEMAELITRSNLENVKTSLGGLFYNGQASMLEAYNQSNTSEEVMQTWVFFGDASTIFRDKVTTDITATHAPTISLAGGMLDIASDTEGALVSIVQDNEILTTGLIADGHFDATIPALFSDSALKVTLTKANKKPYRGIVNTTALAVAAFESQFAIYPNPASHQLHILNKGQVNGAAQMRIVDVNGRLLWTANETLGVHYSIPVSQLSQGIYVLTIEVDGQQKAHKFIIE</sequence>
<keyword evidence="2" id="KW-0964">Secreted</keyword>
<dbReference type="NCBIfam" id="TIGR04183">
    <property type="entry name" value="Por_Secre_tail"/>
    <property type="match status" value="1"/>
</dbReference>
<dbReference type="Gene3D" id="2.60.40.3800">
    <property type="match status" value="1"/>
</dbReference>
<dbReference type="InterPro" id="IPR005536">
    <property type="entry name" value="Peptidase_C25_Ig-like_domain"/>
</dbReference>
<keyword evidence="4" id="KW-0732">Signal</keyword>
<dbReference type="Proteomes" id="UP000199354">
    <property type="component" value="Unassembled WGS sequence"/>
</dbReference>
<dbReference type="InterPro" id="IPR029030">
    <property type="entry name" value="Caspase-like_dom_sf"/>
</dbReference>
<dbReference type="AlphaFoldDB" id="A0A1G5FEJ5"/>
<dbReference type="InterPro" id="IPR012600">
    <property type="entry name" value="Propeptide_C25"/>
</dbReference>
<dbReference type="EMBL" id="FMVF01000005">
    <property type="protein sequence ID" value="SCY37564.1"/>
    <property type="molecule type" value="Genomic_DNA"/>
</dbReference>
<dbReference type="Gene3D" id="2.60.40.10">
    <property type="entry name" value="Immunoglobulins"/>
    <property type="match status" value="1"/>
</dbReference>
<dbReference type="InterPro" id="IPR026444">
    <property type="entry name" value="Secre_tail"/>
</dbReference>
<dbReference type="InterPro" id="IPR029031">
    <property type="entry name" value="Gingipain_N_sf"/>
</dbReference>
<name>A0A1G5FEJ5_9FLAO</name>
<keyword evidence="5" id="KW-0378">Hydrolase</keyword>
<dbReference type="OrthoDB" id="5294031at2"/>
<keyword evidence="13" id="KW-1185">Reference proteome</keyword>
<dbReference type="InterPro" id="IPR038490">
    <property type="entry name" value="Gingipain_propep_sf"/>
</dbReference>
<protein>
    <submittedName>
        <fullName evidence="12">Peptidase family C25, C terminal ig-like domain</fullName>
    </submittedName>
</protein>
<keyword evidence="6" id="KW-0106">Calcium</keyword>
<feature type="domain" description="Gingipain" evidence="8">
    <location>
        <begin position="225"/>
        <end position="565"/>
    </location>
</feature>
<proteinExistence type="predicted"/>
<dbReference type="GO" id="GO:0006508">
    <property type="term" value="P:proteolysis"/>
    <property type="evidence" value="ECO:0007669"/>
    <property type="project" value="InterPro"/>
</dbReference>
<dbReference type="GO" id="GO:0004197">
    <property type="term" value="F:cysteine-type endopeptidase activity"/>
    <property type="evidence" value="ECO:0007669"/>
    <property type="project" value="InterPro"/>
</dbReference>
<evidence type="ECO:0000256" key="7">
    <source>
        <dbReference type="ARBA" id="ARBA00023145"/>
    </source>
</evidence>
<accession>A0A1G5FEJ5</accession>
<evidence type="ECO:0000259" key="9">
    <source>
        <dbReference type="Pfam" id="PF03785"/>
    </source>
</evidence>
<evidence type="ECO:0000256" key="1">
    <source>
        <dbReference type="ARBA" id="ARBA00004613"/>
    </source>
</evidence>
<feature type="domain" description="Gingipain propeptide" evidence="10">
    <location>
        <begin position="59"/>
        <end position="190"/>
    </location>
</feature>
<reference evidence="12 13" key="1">
    <citation type="submission" date="2016-10" db="EMBL/GenBank/DDBJ databases">
        <authorList>
            <person name="de Groot N.N."/>
        </authorList>
    </citation>
    <scope>NUCLEOTIDE SEQUENCE [LARGE SCALE GENOMIC DNA]</scope>
    <source>
        <strain evidence="12 13">CGMCC 1.7031</strain>
    </source>
</reference>
<evidence type="ECO:0000256" key="2">
    <source>
        <dbReference type="ARBA" id="ARBA00022525"/>
    </source>
</evidence>
<gene>
    <name evidence="12" type="ORF">SAMN02927903_01267</name>
</gene>